<dbReference type="CDD" id="cd07010">
    <property type="entry name" value="cupin_PMI_type_I_N_bac"/>
    <property type="match status" value="1"/>
</dbReference>
<keyword evidence="4" id="KW-1185">Reference proteome</keyword>
<keyword evidence="3" id="KW-0413">Isomerase</keyword>
<proteinExistence type="predicted"/>
<evidence type="ECO:0000256" key="2">
    <source>
        <dbReference type="ARBA" id="ARBA00022833"/>
    </source>
</evidence>
<keyword evidence="2" id="KW-0862">Zinc</keyword>
<evidence type="ECO:0000313" key="4">
    <source>
        <dbReference type="Proteomes" id="UP000698752"/>
    </source>
</evidence>
<sequence>MRKPTSRIIPRLVERIWGREDLDGWAPAAQPAAGKVIGEAWLTDIACEVETGGTLGAVMARGQADRRAPPLLAKLLFTSAPLSVQVHPTDVAALASGTLPSGKDEAWHVLEAAPGALVWIGFGQPVTAGTLRAAAKDGTVLSLMRQHVARIGETLLIPAGTVHAIGAGLVLLEVQDPIDVTYRLFDYGRPRPLQADEALSVADLGVSRVVIGTATGAARQTLTTGPRFVLERLAVPAGVALAPDGSREHILVPLADGATLDGRALARGMAALVPATGDAVRICGAAIAVLHRGPGPSPCLAAA</sequence>
<reference evidence="4" key="1">
    <citation type="journal article" date="2021" name="Syst. Appl. Microbiol.">
        <title>Roseomonas hellenica sp. nov., isolated from roots of wild-growing Alkanna tinctoria.</title>
        <authorList>
            <person name="Rat A."/>
            <person name="Naranjo H.D."/>
            <person name="Lebbe L."/>
            <person name="Cnockaert M."/>
            <person name="Krigas N."/>
            <person name="Grigoriadou K."/>
            <person name="Maloupa E."/>
            <person name="Willems A."/>
        </authorList>
    </citation>
    <scope>NUCLEOTIDE SEQUENCE [LARGE SCALE GENOMIC DNA]</scope>
    <source>
        <strain evidence="4">LMG 31159</strain>
    </source>
</reference>
<dbReference type="Proteomes" id="UP000698752">
    <property type="component" value="Unassembled WGS sequence"/>
</dbReference>
<evidence type="ECO:0000256" key="1">
    <source>
        <dbReference type="ARBA" id="ARBA00022723"/>
    </source>
</evidence>
<evidence type="ECO:0000313" key="3">
    <source>
        <dbReference type="EMBL" id="MBR0648667.1"/>
    </source>
</evidence>
<dbReference type="InterPro" id="IPR011051">
    <property type="entry name" value="RmlC_Cupin_sf"/>
</dbReference>
<dbReference type="GO" id="GO:0016853">
    <property type="term" value="F:isomerase activity"/>
    <property type="evidence" value="ECO:0007669"/>
    <property type="project" value="UniProtKB-KW"/>
</dbReference>
<dbReference type="Gene3D" id="2.60.120.10">
    <property type="entry name" value="Jelly Rolls"/>
    <property type="match status" value="1"/>
</dbReference>
<keyword evidence="1" id="KW-0479">Metal-binding</keyword>
<protein>
    <submittedName>
        <fullName evidence="3">Mannose-6-phosphate isomerase</fullName>
    </submittedName>
</protein>
<dbReference type="PANTHER" id="PTHR42742">
    <property type="entry name" value="TRANSCRIPTIONAL REPRESSOR MPRA"/>
    <property type="match status" value="1"/>
</dbReference>
<dbReference type="EMBL" id="JAAEDI010000003">
    <property type="protein sequence ID" value="MBR0648667.1"/>
    <property type="molecule type" value="Genomic_DNA"/>
</dbReference>
<comment type="caution">
    <text evidence="3">The sequence shown here is derived from an EMBL/GenBank/DDBJ whole genome shotgun (WGS) entry which is preliminary data.</text>
</comment>
<dbReference type="InterPro" id="IPR051804">
    <property type="entry name" value="Carb_Metab_Reg_Kinase/Isom"/>
</dbReference>
<dbReference type="SUPFAM" id="SSF51182">
    <property type="entry name" value="RmlC-like cupins"/>
    <property type="match status" value="1"/>
</dbReference>
<accession>A0ABS5ECA9</accession>
<dbReference type="InterPro" id="IPR014710">
    <property type="entry name" value="RmlC-like_jellyroll"/>
</dbReference>
<gene>
    <name evidence="3" type="ORF">GXW78_03265</name>
</gene>
<dbReference type="RefSeq" id="WP_211866020.1">
    <property type="nucleotide sequence ID" value="NZ_JAAEDI010000003.1"/>
</dbReference>
<name>A0ABS5ECA9_9PROT</name>
<dbReference type="PANTHER" id="PTHR42742:SF3">
    <property type="entry name" value="FRUCTOKINASE"/>
    <property type="match status" value="1"/>
</dbReference>
<organism evidence="3 4">
    <name type="scientific">Neoroseomonas terrae</name>
    <dbReference type="NCBI Taxonomy" id="424799"/>
    <lineage>
        <taxon>Bacteria</taxon>
        <taxon>Pseudomonadati</taxon>
        <taxon>Pseudomonadota</taxon>
        <taxon>Alphaproteobacteria</taxon>
        <taxon>Acetobacterales</taxon>
        <taxon>Acetobacteraceae</taxon>
        <taxon>Neoroseomonas</taxon>
    </lineage>
</organism>